<feature type="compositionally biased region" description="Basic and acidic residues" evidence="1">
    <location>
        <begin position="42"/>
        <end position="72"/>
    </location>
</feature>
<name>V4A639_LOTGI</name>
<feature type="region of interest" description="Disordered" evidence="1">
    <location>
        <begin position="1"/>
        <end position="81"/>
    </location>
</feature>
<dbReference type="Proteomes" id="UP000030746">
    <property type="component" value="Unassembled WGS sequence"/>
</dbReference>
<dbReference type="OMA" id="TIERTGM"/>
<keyword evidence="3" id="KW-1185">Reference proteome</keyword>
<feature type="compositionally biased region" description="Acidic residues" evidence="1">
    <location>
        <begin position="14"/>
        <end position="28"/>
    </location>
</feature>
<dbReference type="RefSeq" id="XP_009049844.1">
    <property type="nucleotide sequence ID" value="XM_009051596.1"/>
</dbReference>
<protein>
    <submittedName>
        <fullName evidence="2">Uncharacterized protein</fullName>
    </submittedName>
</protein>
<proteinExistence type="predicted"/>
<dbReference type="HOGENOM" id="CLU_1162291_0_0_1"/>
<evidence type="ECO:0000313" key="3">
    <source>
        <dbReference type="Proteomes" id="UP000030746"/>
    </source>
</evidence>
<reference evidence="2 3" key="1">
    <citation type="journal article" date="2013" name="Nature">
        <title>Insights into bilaterian evolution from three spiralian genomes.</title>
        <authorList>
            <person name="Simakov O."/>
            <person name="Marletaz F."/>
            <person name="Cho S.J."/>
            <person name="Edsinger-Gonzales E."/>
            <person name="Havlak P."/>
            <person name="Hellsten U."/>
            <person name="Kuo D.H."/>
            <person name="Larsson T."/>
            <person name="Lv J."/>
            <person name="Arendt D."/>
            <person name="Savage R."/>
            <person name="Osoegawa K."/>
            <person name="de Jong P."/>
            <person name="Grimwood J."/>
            <person name="Chapman J.A."/>
            <person name="Shapiro H."/>
            <person name="Aerts A."/>
            <person name="Otillar R.P."/>
            <person name="Terry A.Y."/>
            <person name="Boore J.L."/>
            <person name="Grigoriev I.V."/>
            <person name="Lindberg D.R."/>
            <person name="Seaver E.C."/>
            <person name="Weisblat D.A."/>
            <person name="Putnam N.H."/>
            <person name="Rokhsar D.S."/>
        </authorList>
    </citation>
    <scope>NUCLEOTIDE SEQUENCE [LARGE SCALE GENOMIC DNA]</scope>
</reference>
<organism evidence="2 3">
    <name type="scientific">Lottia gigantea</name>
    <name type="common">Giant owl limpet</name>
    <dbReference type="NCBI Taxonomy" id="225164"/>
    <lineage>
        <taxon>Eukaryota</taxon>
        <taxon>Metazoa</taxon>
        <taxon>Spiralia</taxon>
        <taxon>Lophotrochozoa</taxon>
        <taxon>Mollusca</taxon>
        <taxon>Gastropoda</taxon>
        <taxon>Patellogastropoda</taxon>
        <taxon>Lottioidea</taxon>
        <taxon>Lottiidae</taxon>
        <taxon>Lottia</taxon>
    </lineage>
</organism>
<dbReference type="EMBL" id="KB201037">
    <property type="protein sequence ID" value="ESO99353.1"/>
    <property type="molecule type" value="Genomic_DNA"/>
</dbReference>
<evidence type="ECO:0000256" key="1">
    <source>
        <dbReference type="SAM" id="MobiDB-lite"/>
    </source>
</evidence>
<dbReference type="CTD" id="20248445"/>
<feature type="region of interest" description="Disordered" evidence="1">
    <location>
        <begin position="102"/>
        <end position="123"/>
    </location>
</feature>
<accession>V4A639</accession>
<sequence>MALRLRSAANTFDGSDDSCESDSEEEIDMNSNCDSNNEGIDADQKDFDDADDLYKEEENNYIIHSDDDKSSDEGPDDIGFNVSKNEALKNIQQAITLLKNDKVSKKNKRKQKEELFQMQKKKKLAEMEKNKLSEDILEAVSGKSFKATKQTNFEEEKTKNSRIRFEEDELFDNEPVVESEEFIPLNSSKGLVVKSVQSKKKPSHKAKDFRDNMLYGNRIKRVDAQTLERQKAKRRARYV</sequence>
<gene>
    <name evidence="2" type="ORF">LOTGIDRAFT_231047</name>
</gene>
<evidence type="ECO:0000313" key="2">
    <source>
        <dbReference type="EMBL" id="ESO99353.1"/>
    </source>
</evidence>
<feature type="compositionally biased region" description="Polar residues" evidence="1">
    <location>
        <begin position="29"/>
        <end position="38"/>
    </location>
</feature>
<dbReference type="GeneID" id="20248445"/>
<dbReference type="KEGG" id="lgi:LOTGIDRAFT_231047"/>
<dbReference type="AlphaFoldDB" id="V4A639"/>
<dbReference type="OrthoDB" id="6144257at2759"/>